<evidence type="ECO:0000256" key="1">
    <source>
        <dbReference type="SAM" id="Phobius"/>
    </source>
</evidence>
<sequence>MGEKYGEQRNSTYPRYPGPWVELSGDRRLPKHFNLYLQLLPALTGLLLPLAALPAAAYHEHGWLGATVLVPYLFTLGVQIWSENWYNTRGSPMWPMTPIVHMTYRLWQLGRGSLLVSVLEGPVWLIYVQAYLAALWVFNFGAVMAWMPWMYRWHLQPDADSERTG</sequence>
<feature type="transmembrane region" description="Helical" evidence="1">
    <location>
        <begin position="63"/>
        <end position="82"/>
    </location>
</feature>
<gene>
    <name evidence="2" type="ORF">WJX81_002784</name>
</gene>
<keyword evidence="1" id="KW-0812">Transmembrane</keyword>
<feature type="transmembrane region" description="Helical" evidence="1">
    <location>
        <begin position="124"/>
        <end position="146"/>
    </location>
</feature>
<feature type="transmembrane region" description="Helical" evidence="1">
    <location>
        <begin position="35"/>
        <end position="56"/>
    </location>
</feature>
<dbReference type="Proteomes" id="UP001445335">
    <property type="component" value="Unassembled WGS sequence"/>
</dbReference>
<dbReference type="AlphaFoldDB" id="A0AAW1RH36"/>
<dbReference type="EMBL" id="JALJOU010000038">
    <property type="protein sequence ID" value="KAK9832806.1"/>
    <property type="molecule type" value="Genomic_DNA"/>
</dbReference>
<organism evidence="2 3">
    <name type="scientific">Elliptochloris bilobata</name>
    <dbReference type="NCBI Taxonomy" id="381761"/>
    <lineage>
        <taxon>Eukaryota</taxon>
        <taxon>Viridiplantae</taxon>
        <taxon>Chlorophyta</taxon>
        <taxon>core chlorophytes</taxon>
        <taxon>Trebouxiophyceae</taxon>
        <taxon>Trebouxiophyceae incertae sedis</taxon>
        <taxon>Elliptochloris clade</taxon>
        <taxon>Elliptochloris</taxon>
    </lineage>
</organism>
<proteinExistence type="predicted"/>
<accession>A0AAW1RH36</accession>
<comment type="caution">
    <text evidence="2">The sequence shown here is derived from an EMBL/GenBank/DDBJ whole genome shotgun (WGS) entry which is preliminary data.</text>
</comment>
<keyword evidence="1" id="KW-1133">Transmembrane helix</keyword>
<keyword evidence="1" id="KW-0472">Membrane</keyword>
<reference evidence="2 3" key="1">
    <citation type="journal article" date="2024" name="Nat. Commun.">
        <title>Phylogenomics reveals the evolutionary origins of lichenization in chlorophyte algae.</title>
        <authorList>
            <person name="Puginier C."/>
            <person name="Libourel C."/>
            <person name="Otte J."/>
            <person name="Skaloud P."/>
            <person name="Haon M."/>
            <person name="Grisel S."/>
            <person name="Petersen M."/>
            <person name="Berrin J.G."/>
            <person name="Delaux P.M."/>
            <person name="Dal Grande F."/>
            <person name="Keller J."/>
        </authorList>
    </citation>
    <scope>NUCLEOTIDE SEQUENCE [LARGE SCALE GENOMIC DNA]</scope>
    <source>
        <strain evidence="2 3">SAG 245.80</strain>
    </source>
</reference>
<protein>
    <submittedName>
        <fullName evidence="2">Uncharacterized protein</fullName>
    </submittedName>
</protein>
<evidence type="ECO:0000313" key="2">
    <source>
        <dbReference type="EMBL" id="KAK9832806.1"/>
    </source>
</evidence>
<name>A0AAW1RH36_9CHLO</name>
<keyword evidence="3" id="KW-1185">Reference proteome</keyword>
<evidence type="ECO:0000313" key="3">
    <source>
        <dbReference type="Proteomes" id="UP001445335"/>
    </source>
</evidence>
<dbReference type="PANTHER" id="PTHR33918">
    <property type="entry name" value="OS01G0704200 PROTEIN"/>
    <property type="match status" value="1"/>
</dbReference>